<gene>
    <name evidence="2" type="ORF">H1R20_g1343</name>
</gene>
<dbReference type="Proteomes" id="UP001140091">
    <property type="component" value="Unassembled WGS sequence"/>
</dbReference>
<dbReference type="AlphaFoldDB" id="A0A9W8MM54"/>
<evidence type="ECO:0000313" key="2">
    <source>
        <dbReference type="EMBL" id="KAJ2935751.1"/>
    </source>
</evidence>
<sequence length="81" mass="9253">MLQKLTDSIPELLVGPKSKKSKGIMDDEELATIPNPADIIFKKCKECAAMAQDKEHRQREALAREEERKKREAAAREKECK</sequence>
<comment type="caution">
    <text evidence="2">The sequence shown here is derived from an EMBL/GenBank/DDBJ whole genome shotgun (WGS) entry which is preliminary data.</text>
</comment>
<evidence type="ECO:0000313" key="3">
    <source>
        <dbReference type="Proteomes" id="UP001140091"/>
    </source>
</evidence>
<accession>A0A9W8MM54</accession>
<feature type="region of interest" description="Disordered" evidence="1">
    <location>
        <begin position="58"/>
        <end position="81"/>
    </location>
</feature>
<name>A0A9W8MM54_9AGAR</name>
<organism evidence="2 3">
    <name type="scientific">Candolleomyces eurysporus</name>
    <dbReference type="NCBI Taxonomy" id="2828524"/>
    <lineage>
        <taxon>Eukaryota</taxon>
        <taxon>Fungi</taxon>
        <taxon>Dikarya</taxon>
        <taxon>Basidiomycota</taxon>
        <taxon>Agaricomycotina</taxon>
        <taxon>Agaricomycetes</taxon>
        <taxon>Agaricomycetidae</taxon>
        <taxon>Agaricales</taxon>
        <taxon>Agaricineae</taxon>
        <taxon>Psathyrellaceae</taxon>
        <taxon>Candolleomyces</taxon>
    </lineage>
</organism>
<keyword evidence="3" id="KW-1185">Reference proteome</keyword>
<feature type="region of interest" description="Disordered" evidence="1">
    <location>
        <begin position="1"/>
        <end position="24"/>
    </location>
</feature>
<feature type="non-terminal residue" evidence="2">
    <location>
        <position position="81"/>
    </location>
</feature>
<dbReference type="EMBL" id="JANBPK010000349">
    <property type="protein sequence ID" value="KAJ2935751.1"/>
    <property type="molecule type" value="Genomic_DNA"/>
</dbReference>
<protein>
    <submittedName>
        <fullName evidence="2">Uncharacterized protein</fullName>
    </submittedName>
</protein>
<evidence type="ECO:0000256" key="1">
    <source>
        <dbReference type="SAM" id="MobiDB-lite"/>
    </source>
</evidence>
<proteinExistence type="predicted"/>
<reference evidence="2" key="1">
    <citation type="submission" date="2022-06" db="EMBL/GenBank/DDBJ databases">
        <title>Genome Sequence of Candolleomyces eurysporus.</title>
        <authorList>
            <person name="Buettner E."/>
        </authorList>
    </citation>
    <scope>NUCLEOTIDE SEQUENCE</scope>
    <source>
        <strain evidence="2">VTCC 930004</strain>
    </source>
</reference>